<dbReference type="InterPro" id="IPR032508">
    <property type="entry name" value="FecR_C"/>
</dbReference>
<name>A0ABR7Y911_9SPHI</name>
<feature type="domain" description="FecR protein" evidence="2">
    <location>
        <begin position="191"/>
        <end position="284"/>
    </location>
</feature>
<evidence type="ECO:0000256" key="1">
    <source>
        <dbReference type="SAM" id="Phobius"/>
    </source>
</evidence>
<reference evidence="4 5" key="1">
    <citation type="submission" date="2020-08" db="EMBL/GenBank/DDBJ databases">
        <title>Sphingobacterium sp. DN00404 isolated from aquaculture water.</title>
        <authorList>
            <person name="Zhang M."/>
        </authorList>
    </citation>
    <scope>NUCLEOTIDE SEQUENCE [LARGE SCALE GENOMIC DNA]</scope>
    <source>
        <strain evidence="4 5">KCTC 32294</strain>
    </source>
</reference>
<dbReference type="RefSeq" id="WP_190310937.1">
    <property type="nucleotide sequence ID" value="NZ_JACNYK010000008.1"/>
</dbReference>
<dbReference type="Proteomes" id="UP000606494">
    <property type="component" value="Unassembled WGS sequence"/>
</dbReference>
<sequence>MDKNTHRISYFLQKYLDGDIQEEELSQLRHLLEESDENEIQAAFDLIWNNTPLAEDDDTTPFFSDMETAALLQNIIEHAPVINSKTRRKVVAVYALVASIAGALLTLAWLYLNHDPAAPEGVASVVLQKMEHDVDPAQEEAILTLEGGESVSLQHIKAGDSIQMGGVKLVNDNGQLSYQVVQKEAPGIQHVVKTPKGGQINMTLPDGTKVWLNADSRITFLSNLGTQHREVTVTGEVYFEVAKLDGKRFTVKSAAGEIEVLGTKFNVRAYPEDRSMQTALVEGSLAMKTDSDRVVLKPNQVGVASDSQRIMVSDQDRIMDMIAWKNGLFLFENTTLADVGRQLGRWYNIRIQLGEGLTNQRITGKIARDVKLSQVLEMLYYLGIETNLKDNNLMMMPQKEHAYGEKIKM</sequence>
<protein>
    <submittedName>
        <fullName evidence="4">FecR domain-containing protein</fullName>
    </submittedName>
</protein>
<feature type="domain" description="Protein FecR C-terminal" evidence="3">
    <location>
        <begin position="329"/>
        <end position="382"/>
    </location>
</feature>
<organism evidence="4 5">
    <name type="scientific">Sphingobacterium arenae</name>
    <dbReference type="NCBI Taxonomy" id="1280598"/>
    <lineage>
        <taxon>Bacteria</taxon>
        <taxon>Pseudomonadati</taxon>
        <taxon>Bacteroidota</taxon>
        <taxon>Sphingobacteriia</taxon>
        <taxon>Sphingobacteriales</taxon>
        <taxon>Sphingobacteriaceae</taxon>
        <taxon>Sphingobacterium</taxon>
    </lineage>
</organism>
<dbReference type="EMBL" id="JACNYK010000008">
    <property type="protein sequence ID" value="MBD1427791.1"/>
    <property type="molecule type" value="Genomic_DNA"/>
</dbReference>
<evidence type="ECO:0000313" key="5">
    <source>
        <dbReference type="Proteomes" id="UP000606494"/>
    </source>
</evidence>
<keyword evidence="5" id="KW-1185">Reference proteome</keyword>
<dbReference type="InterPro" id="IPR012373">
    <property type="entry name" value="Ferrdict_sens_TM"/>
</dbReference>
<dbReference type="Gene3D" id="2.60.120.1440">
    <property type="match status" value="1"/>
</dbReference>
<dbReference type="Pfam" id="PF16344">
    <property type="entry name" value="FecR_C"/>
    <property type="match status" value="1"/>
</dbReference>
<evidence type="ECO:0000313" key="4">
    <source>
        <dbReference type="EMBL" id="MBD1427791.1"/>
    </source>
</evidence>
<dbReference type="PANTHER" id="PTHR30273:SF2">
    <property type="entry name" value="PROTEIN FECR"/>
    <property type="match status" value="1"/>
</dbReference>
<keyword evidence="1" id="KW-1133">Transmembrane helix</keyword>
<dbReference type="Gene3D" id="3.55.50.30">
    <property type="match status" value="1"/>
</dbReference>
<keyword evidence="1" id="KW-0812">Transmembrane</keyword>
<comment type="caution">
    <text evidence="4">The sequence shown here is derived from an EMBL/GenBank/DDBJ whole genome shotgun (WGS) entry which is preliminary data.</text>
</comment>
<gene>
    <name evidence="4" type="ORF">H8B17_19600</name>
</gene>
<feature type="transmembrane region" description="Helical" evidence="1">
    <location>
        <begin position="91"/>
        <end position="112"/>
    </location>
</feature>
<dbReference type="PANTHER" id="PTHR30273">
    <property type="entry name" value="PERIPLASMIC SIGNAL SENSOR AND SIGMA FACTOR ACTIVATOR FECR-RELATED"/>
    <property type="match status" value="1"/>
</dbReference>
<accession>A0ABR7Y911</accession>
<keyword evidence="1" id="KW-0472">Membrane</keyword>
<evidence type="ECO:0000259" key="2">
    <source>
        <dbReference type="Pfam" id="PF04773"/>
    </source>
</evidence>
<dbReference type="Pfam" id="PF04773">
    <property type="entry name" value="FecR"/>
    <property type="match status" value="1"/>
</dbReference>
<evidence type="ECO:0000259" key="3">
    <source>
        <dbReference type="Pfam" id="PF16344"/>
    </source>
</evidence>
<dbReference type="InterPro" id="IPR006860">
    <property type="entry name" value="FecR"/>
</dbReference>
<proteinExistence type="predicted"/>